<proteinExistence type="predicted"/>
<feature type="compositionally biased region" description="Basic and acidic residues" evidence="1">
    <location>
        <begin position="565"/>
        <end position="585"/>
    </location>
</feature>
<organism evidence="2 3">
    <name type="scientific">Prorocentrum cordatum</name>
    <dbReference type="NCBI Taxonomy" id="2364126"/>
    <lineage>
        <taxon>Eukaryota</taxon>
        <taxon>Sar</taxon>
        <taxon>Alveolata</taxon>
        <taxon>Dinophyceae</taxon>
        <taxon>Prorocentrales</taxon>
        <taxon>Prorocentraceae</taxon>
        <taxon>Prorocentrum</taxon>
    </lineage>
</organism>
<dbReference type="EMBL" id="CAUYUJ010018239">
    <property type="protein sequence ID" value="CAK0881865.1"/>
    <property type="molecule type" value="Genomic_DNA"/>
</dbReference>
<comment type="caution">
    <text evidence="2">The sequence shown here is derived from an EMBL/GenBank/DDBJ whole genome shotgun (WGS) entry which is preliminary data.</text>
</comment>
<evidence type="ECO:0000313" key="3">
    <source>
        <dbReference type="Proteomes" id="UP001189429"/>
    </source>
</evidence>
<evidence type="ECO:0000256" key="1">
    <source>
        <dbReference type="SAM" id="MobiDB-lite"/>
    </source>
</evidence>
<feature type="region of interest" description="Disordered" evidence="1">
    <location>
        <begin position="552"/>
        <end position="591"/>
    </location>
</feature>
<feature type="region of interest" description="Disordered" evidence="1">
    <location>
        <begin position="217"/>
        <end position="251"/>
    </location>
</feature>
<feature type="non-terminal residue" evidence="2">
    <location>
        <position position="1"/>
    </location>
</feature>
<feature type="region of interest" description="Disordered" evidence="1">
    <location>
        <begin position="129"/>
        <end position="149"/>
    </location>
</feature>
<dbReference type="Proteomes" id="UP001189429">
    <property type="component" value="Unassembled WGS sequence"/>
</dbReference>
<name>A0ABN9W956_9DINO</name>
<feature type="compositionally biased region" description="Basic and acidic residues" evidence="1">
    <location>
        <begin position="242"/>
        <end position="251"/>
    </location>
</feature>
<feature type="compositionally biased region" description="Basic and acidic residues" evidence="1">
    <location>
        <begin position="223"/>
        <end position="235"/>
    </location>
</feature>
<gene>
    <name evidence="2" type="ORF">PCOR1329_LOCUS64577</name>
</gene>
<sequence length="658" mass="72761">EGQRDAAAYDRYACFCKEQADQKVYQNETSAKKVEGLGAEIAGLGADLAALAGEISELSGTIADREAKVAKRTEAREADHQRHLEKSADIVSAIDACSRAIEALKESKSAMGGKAALAALAQVRKAASRVSAAAPPPARKSRGPGDLVESLMSSSTDLFSLKGDQPGEAYTSKYHSSDIIETLEGLKDTFIDQKNSRDKDEFEANRIFEQERLGLQNDAKFAQMDKDQKEEESSKKAARQAEATKERDLEESMRVSDMEFLAVLTAECQEKAEAWHQNSLTRAGELRALQEAIDAISPNGLVQKGDAAPGAEAARPPALVQLQLRGRGGEARQREKILQMLDRAAKRLGSPVLMMAALKARTAKEDHFVKVRGLLKDLIKRLEGEALAESSHKEFCDQRAKEAVTERDEAQSTKEEQDKKISIEDTEIKSLTSDIAKLSGEIAGNREALLEATELRGSDRANNEQAIADARLSMERIEQAIEILHKFYDNALVQKRARKFVPKDSDREGHTVGDLAPDDAFHEEYHGKQEASKGIFGLLEVLKSDFEKQISATQDAEETAQGEFDTFKKENERDTGGKEESKNTKDTMVAESKDELVELTDSRQEAAESYDVAVEKLDKVRNMCVDTDEAYEERTAHREQEIEALKQAHAILEEWESQ</sequence>
<evidence type="ECO:0000313" key="2">
    <source>
        <dbReference type="EMBL" id="CAK0881865.1"/>
    </source>
</evidence>
<accession>A0ABN9W956</accession>
<protein>
    <submittedName>
        <fullName evidence="2">Uncharacterized protein</fullName>
    </submittedName>
</protein>
<keyword evidence="3" id="KW-1185">Reference proteome</keyword>
<reference evidence="2" key="1">
    <citation type="submission" date="2023-10" db="EMBL/GenBank/DDBJ databases">
        <authorList>
            <person name="Chen Y."/>
            <person name="Shah S."/>
            <person name="Dougan E. K."/>
            <person name="Thang M."/>
            <person name="Chan C."/>
        </authorList>
    </citation>
    <scope>NUCLEOTIDE SEQUENCE [LARGE SCALE GENOMIC DNA]</scope>
</reference>